<proteinExistence type="predicted"/>
<name>A0A9D1FAM6_9FIRM</name>
<accession>A0A9D1FAM6</accession>
<dbReference type="Pfam" id="PF02283">
    <property type="entry name" value="CobU"/>
    <property type="match status" value="1"/>
</dbReference>
<comment type="caution">
    <text evidence="1">The sequence shown here is derived from an EMBL/GenBank/DDBJ whole genome shotgun (WGS) entry which is preliminary data.</text>
</comment>
<evidence type="ECO:0000313" key="1">
    <source>
        <dbReference type="EMBL" id="HIS65269.1"/>
    </source>
</evidence>
<dbReference type="AlphaFoldDB" id="A0A9D1FAM6"/>
<reference evidence="1" key="2">
    <citation type="journal article" date="2021" name="PeerJ">
        <title>Extensive microbial diversity within the chicken gut microbiome revealed by metagenomics and culture.</title>
        <authorList>
            <person name="Gilroy R."/>
            <person name="Ravi A."/>
            <person name="Getino M."/>
            <person name="Pursley I."/>
            <person name="Horton D.L."/>
            <person name="Alikhan N.F."/>
            <person name="Baker D."/>
            <person name="Gharbi K."/>
            <person name="Hall N."/>
            <person name="Watson M."/>
            <person name="Adriaenssens E.M."/>
            <person name="Foster-Nyarko E."/>
            <person name="Jarju S."/>
            <person name="Secka A."/>
            <person name="Antonio M."/>
            <person name="Oren A."/>
            <person name="Chaudhuri R.R."/>
            <person name="La Ragione R."/>
            <person name="Hildebrand F."/>
            <person name="Pallen M.J."/>
        </authorList>
    </citation>
    <scope>NUCLEOTIDE SEQUENCE</scope>
    <source>
        <strain evidence="1">ChiBcec16-1751</strain>
    </source>
</reference>
<protein>
    <submittedName>
        <fullName evidence="1">Bifunctional adenosylcobinamide kinase/adenosylcobinamide-phosphate guanylyltransferase</fullName>
    </submittedName>
</protein>
<organism evidence="1 2">
    <name type="scientific">Candidatus Avoscillospira avistercoris</name>
    <dbReference type="NCBI Taxonomy" id="2840707"/>
    <lineage>
        <taxon>Bacteria</taxon>
        <taxon>Bacillati</taxon>
        <taxon>Bacillota</taxon>
        <taxon>Clostridia</taxon>
        <taxon>Eubacteriales</taxon>
        <taxon>Oscillospiraceae</taxon>
        <taxon>Oscillospiraceae incertae sedis</taxon>
        <taxon>Candidatus Avoscillospira</taxon>
    </lineage>
</organism>
<dbReference type="EMBL" id="DVJJ01000118">
    <property type="protein sequence ID" value="HIS65269.1"/>
    <property type="molecule type" value="Genomic_DNA"/>
</dbReference>
<reference evidence="1" key="1">
    <citation type="submission" date="2020-10" db="EMBL/GenBank/DDBJ databases">
        <authorList>
            <person name="Gilroy R."/>
        </authorList>
    </citation>
    <scope>NUCLEOTIDE SEQUENCE</scope>
    <source>
        <strain evidence="1">ChiBcec16-1751</strain>
    </source>
</reference>
<dbReference type="GO" id="GO:0000166">
    <property type="term" value="F:nucleotide binding"/>
    <property type="evidence" value="ECO:0007669"/>
    <property type="project" value="InterPro"/>
</dbReference>
<keyword evidence="1" id="KW-0808">Transferase</keyword>
<dbReference type="GO" id="GO:0043752">
    <property type="term" value="F:adenosylcobinamide kinase activity"/>
    <property type="evidence" value="ECO:0007669"/>
    <property type="project" value="InterPro"/>
</dbReference>
<sequence length="108" mass="11819">MILVIGGYAAGKRQYVRDALGYSDAQMSNQIADALPVFYGLESQPDTPLEQLLQKEVVICDEIGGGLVPMDKDERQRRERVGRLCVALAREATQVIRVVCGIGQVIKG</sequence>
<dbReference type="SUPFAM" id="SSF52540">
    <property type="entry name" value="P-loop containing nucleoside triphosphate hydrolases"/>
    <property type="match status" value="1"/>
</dbReference>
<dbReference type="Proteomes" id="UP000886741">
    <property type="component" value="Unassembled WGS sequence"/>
</dbReference>
<evidence type="ECO:0000313" key="2">
    <source>
        <dbReference type="Proteomes" id="UP000886741"/>
    </source>
</evidence>
<dbReference type="GO" id="GO:0009236">
    <property type="term" value="P:cobalamin biosynthetic process"/>
    <property type="evidence" value="ECO:0007669"/>
    <property type="project" value="InterPro"/>
</dbReference>
<dbReference type="InterPro" id="IPR027417">
    <property type="entry name" value="P-loop_NTPase"/>
</dbReference>
<keyword evidence="1" id="KW-0418">Kinase</keyword>
<dbReference type="InterPro" id="IPR003203">
    <property type="entry name" value="CobU/CobP"/>
</dbReference>
<dbReference type="GO" id="GO:0016779">
    <property type="term" value="F:nucleotidyltransferase activity"/>
    <property type="evidence" value="ECO:0007669"/>
    <property type="project" value="UniProtKB-KW"/>
</dbReference>
<keyword evidence="1" id="KW-0548">Nucleotidyltransferase</keyword>
<dbReference type="Gene3D" id="3.40.50.300">
    <property type="entry name" value="P-loop containing nucleotide triphosphate hydrolases"/>
    <property type="match status" value="1"/>
</dbReference>
<gene>
    <name evidence="1" type="ORF">IAA83_07870</name>
</gene>